<dbReference type="PROSITE" id="PS51257">
    <property type="entry name" value="PROKAR_LIPOPROTEIN"/>
    <property type="match status" value="1"/>
</dbReference>
<evidence type="ECO:0000313" key="3">
    <source>
        <dbReference type="EMBL" id="KAF4043528.1"/>
    </source>
</evidence>
<protein>
    <recommendedName>
        <fullName evidence="5">Transmembrane protein</fullName>
    </recommendedName>
</protein>
<gene>
    <name evidence="3" type="ORF">GN244_ATG04136</name>
</gene>
<keyword evidence="2" id="KW-1133">Transmembrane helix</keyword>
<evidence type="ECO:0008006" key="5">
    <source>
        <dbReference type="Google" id="ProtNLM"/>
    </source>
</evidence>
<feature type="region of interest" description="Disordered" evidence="1">
    <location>
        <begin position="318"/>
        <end position="344"/>
    </location>
</feature>
<feature type="transmembrane region" description="Helical" evidence="2">
    <location>
        <begin position="229"/>
        <end position="248"/>
    </location>
</feature>
<dbReference type="Proteomes" id="UP000602510">
    <property type="component" value="Unassembled WGS sequence"/>
</dbReference>
<keyword evidence="2" id="KW-0472">Membrane</keyword>
<sequence>MGCSRPGAIGSHAIFSCREAVAYSLLAGLLSLSSLLLPYWSEITVVGSSDSDGEIPANLEVAFGIWGTCVMIQNRTVSETLRSFLMQSANLQPEMYSGAAEATFTCASFFQEGVVGIHCEAAHGFSDATCSRSERSTNSSLCAAEDPVDMLLLAWDEDQDRGTAHASAGERQQVAEWLGRFLPDMCGAPGHATVVLSGMATTCSGLTLVLILVGVAFDSLQSRLVHGGAMAALVAGSLQAALIGVWMFETHVLHHEGNHFGTAFYLGVASTVVQAMTYFVAMRHLRIEKDTLVELGLLEDDDESIDDIFKTKKLADDWDDEDSDIRPASPRKGTRQEKLSGLCS</sequence>
<evidence type="ECO:0000313" key="4">
    <source>
        <dbReference type="Proteomes" id="UP000602510"/>
    </source>
</evidence>
<keyword evidence="2" id="KW-0812">Transmembrane</keyword>
<name>A0A833T078_PHYIN</name>
<feature type="transmembrane region" description="Helical" evidence="2">
    <location>
        <begin position="194"/>
        <end position="217"/>
    </location>
</feature>
<evidence type="ECO:0000256" key="2">
    <source>
        <dbReference type="SAM" id="Phobius"/>
    </source>
</evidence>
<keyword evidence="4" id="KW-1185">Reference proteome</keyword>
<dbReference type="AlphaFoldDB" id="A0A833T078"/>
<evidence type="ECO:0000256" key="1">
    <source>
        <dbReference type="SAM" id="MobiDB-lite"/>
    </source>
</evidence>
<reference evidence="3" key="1">
    <citation type="submission" date="2020-04" db="EMBL/GenBank/DDBJ databases">
        <title>Hybrid Assembly of Korean Phytophthora infestans isolates.</title>
        <authorList>
            <person name="Prokchorchik M."/>
            <person name="Lee Y."/>
            <person name="Seo J."/>
            <person name="Cho J.-H."/>
            <person name="Park Y.-E."/>
            <person name="Jang D.-C."/>
            <person name="Im J.-S."/>
            <person name="Choi J.-G."/>
            <person name="Park H.-J."/>
            <person name="Lee G.-B."/>
            <person name="Lee Y.-G."/>
            <person name="Hong S.-Y."/>
            <person name="Cho K."/>
            <person name="Sohn K.H."/>
        </authorList>
    </citation>
    <scope>NUCLEOTIDE SEQUENCE</scope>
    <source>
        <strain evidence="3">KR_1_A1</strain>
    </source>
</reference>
<dbReference type="EMBL" id="WSZM01000083">
    <property type="protein sequence ID" value="KAF4043528.1"/>
    <property type="molecule type" value="Genomic_DNA"/>
</dbReference>
<comment type="caution">
    <text evidence="3">The sequence shown here is derived from an EMBL/GenBank/DDBJ whole genome shotgun (WGS) entry which is preliminary data.</text>
</comment>
<feature type="transmembrane region" description="Helical" evidence="2">
    <location>
        <begin position="260"/>
        <end position="281"/>
    </location>
</feature>
<accession>A0A833T078</accession>
<organism evidence="3 4">
    <name type="scientific">Phytophthora infestans</name>
    <name type="common">Potato late blight agent</name>
    <name type="synonym">Botrytis infestans</name>
    <dbReference type="NCBI Taxonomy" id="4787"/>
    <lineage>
        <taxon>Eukaryota</taxon>
        <taxon>Sar</taxon>
        <taxon>Stramenopiles</taxon>
        <taxon>Oomycota</taxon>
        <taxon>Peronosporomycetes</taxon>
        <taxon>Peronosporales</taxon>
        <taxon>Peronosporaceae</taxon>
        <taxon>Phytophthora</taxon>
    </lineage>
</organism>
<proteinExistence type="predicted"/>
<feature type="transmembrane region" description="Helical" evidence="2">
    <location>
        <begin position="20"/>
        <end position="40"/>
    </location>
</feature>